<name>A0ABD0L714_9CAEN</name>
<dbReference type="Proteomes" id="UP001519460">
    <property type="component" value="Unassembled WGS sequence"/>
</dbReference>
<dbReference type="EMBL" id="JACVVK020000080">
    <property type="protein sequence ID" value="KAK7494844.1"/>
    <property type="molecule type" value="Genomic_DNA"/>
</dbReference>
<keyword evidence="1" id="KW-0732">Signal</keyword>
<evidence type="ECO:0008006" key="4">
    <source>
        <dbReference type="Google" id="ProtNLM"/>
    </source>
</evidence>
<evidence type="ECO:0000256" key="1">
    <source>
        <dbReference type="SAM" id="SignalP"/>
    </source>
</evidence>
<protein>
    <recommendedName>
        <fullName evidence="4">Secreted protein</fullName>
    </recommendedName>
</protein>
<evidence type="ECO:0000313" key="2">
    <source>
        <dbReference type="EMBL" id="KAK7494844.1"/>
    </source>
</evidence>
<feature type="chain" id="PRO_5044876683" description="Secreted protein" evidence="1">
    <location>
        <begin position="19"/>
        <end position="121"/>
    </location>
</feature>
<accession>A0ABD0L714</accession>
<comment type="caution">
    <text evidence="2">The sequence shown here is derived from an EMBL/GenBank/DDBJ whole genome shotgun (WGS) entry which is preliminary data.</text>
</comment>
<feature type="signal peptide" evidence="1">
    <location>
        <begin position="1"/>
        <end position="18"/>
    </location>
</feature>
<dbReference type="AlphaFoldDB" id="A0ABD0L714"/>
<gene>
    <name evidence="2" type="ORF">BaRGS_00013971</name>
</gene>
<organism evidence="2 3">
    <name type="scientific">Batillaria attramentaria</name>
    <dbReference type="NCBI Taxonomy" id="370345"/>
    <lineage>
        <taxon>Eukaryota</taxon>
        <taxon>Metazoa</taxon>
        <taxon>Spiralia</taxon>
        <taxon>Lophotrochozoa</taxon>
        <taxon>Mollusca</taxon>
        <taxon>Gastropoda</taxon>
        <taxon>Caenogastropoda</taxon>
        <taxon>Sorbeoconcha</taxon>
        <taxon>Cerithioidea</taxon>
        <taxon>Batillariidae</taxon>
        <taxon>Batillaria</taxon>
    </lineage>
</organism>
<proteinExistence type="predicted"/>
<evidence type="ECO:0000313" key="3">
    <source>
        <dbReference type="Proteomes" id="UP001519460"/>
    </source>
</evidence>
<reference evidence="2 3" key="1">
    <citation type="journal article" date="2023" name="Sci. Data">
        <title>Genome assembly of the Korean intertidal mud-creeper Batillaria attramentaria.</title>
        <authorList>
            <person name="Patra A.K."/>
            <person name="Ho P.T."/>
            <person name="Jun S."/>
            <person name="Lee S.J."/>
            <person name="Kim Y."/>
            <person name="Won Y.J."/>
        </authorList>
    </citation>
    <scope>NUCLEOTIDE SEQUENCE [LARGE SCALE GENOMIC DNA]</scope>
    <source>
        <strain evidence="2">Wonlab-2016</strain>
    </source>
</reference>
<keyword evidence="3" id="KW-1185">Reference proteome</keyword>
<sequence length="121" mass="13325">MFVVVFGVFLICYTPTSSSTPCNASHPSPSSNNVNNACLMLVLAQLAAQRAHLPCSQRRVSRGLHQVVSPWAGIVPSRQLHGTRLLDHLWAQDLGQKCQLCHSSYKYLLFALCSVEMVGEK</sequence>